<feature type="transmembrane region" description="Helical" evidence="5">
    <location>
        <begin position="368"/>
        <end position="388"/>
    </location>
</feature>
<feature type="domain" description="Major facilitator superfamily (MFS) profile" evidence="6">
    <location>
        <begin position="64"/>
        <end position="461"/>
    </location>
</feature>
<evidence type="ECO:0000256" key="5">
    <source>
        <dbReference type="SAM" id="Phobius"/>
    </source>
</evidence>
<keyword evidence="4 5" id="KW-0472">Membrane</keyword>
<dbReference type="InterPro" id="IPR011701">
    <property type="entry name" value="MFS"/>
</dbReference>
<comment type="caution">
    <text evidence="7">The sequence shown here is derived from an EMBL/GenBank/DDBJ whole genome shotgun (WGS) entry which is preliminary data.</text>
</comment>
<protein>
    <submittedName>
        <fullName evidence="7">MFS transporter</fullName>
    </submittedName>
</protein>
<evidence type="ECO:0000256" key="1">
    <source>
        <dbReference type="ARBA" id="ARBA00004651"/>
    </source>
</evidence>
<evidence type="ECO:0000256" key="3">
    <source>
        <dbReference type="ARBA" id="ARBA00022989"/>
    </source>
</evidence>
<feature type="transmembrane region" description="Helical" evidence="5">
    <location>
        <begin position="60"/>
        <end position="81"/>
    </location>
</feature>
<dbReference type="EMBL" id="WBJX01000006">
    <property type="protein sequence ID" value="KAB1636376.1"/>
    <property type="molecule type" value="Genomic_DNA"/>
</dbReference>
<comment type="subcellular location">
    <subcellularLocation>
        <location evidence="1">Cell membrane</location>
        <topology evidence="1">Multi-pass membrane protein</topology>
    </subcellularLocation>
</comment>
<dbReference type="Proteomes" id="UP000490386">
    <property type="component" value="Unassembled WGS sequence"/>
</dbReference>
<feature type="transmembrane region" description="Helical" evidence="5">
    <location>
        <begin position="221"/>
        <end position="240"/>
    </location>
</feature>
<keyword evidence="8" id="KW-1185">Reference proteome</keyword>
<proteinExistence type="predicted"/>
<keyword evidence="2 5" id="KW-0812">Transmembrane</keyword>
<feature type="transmembrane region" description="Helical" evidence="5">
    <location>
        <begin position="430"/>
        <end position="455"/>
    </location>
</feature>
<feature type="transmembrane region" description="Helical" evidence="5">
    <location>
        <begin position="311"/>
        <end position="336"/>
    </location>
</feature>
<evidence type="ECO:0000259" key="6">
    <source>
        <dbReference type="PROSITE" id="PS50850"/>
    </source>
</evidence>
<dbReference type="PANTHER" id="PTHR23523">
    <property type="match status" value="1"/>
</dbReference>
<feature type="transmembrane region" description="Helical" evidence="5">
    <location>
        <begin position="278"/>
        <end position="299"/>
    </location>
</feature>
<dbReference type="OrthoDB" id="5317164at2"/>
<dbReference type="AlphaFoldDB" id="A0A7J5AY33"/>
<dbReference type="PANTHER" id="PTHR23523:SF2">
    <property type="entry name" value="2-NITROIMIDAZOLE TRANSPORTER"/>
    <property type="match status" value="1"/>
</dbReference>
<keyword evidence="3 5" id="KW-1133">Transmembrane helix</keyword>
<feature type="transmembrane region" description="Helical" evidence="5">
    <location>
        <begin position="400"/>
        <end position="424"/>
    </location>
</feature>
<dbReference type="SUPFAM" id="SSF103473">
    <property type="entry name" value="MFS general substrate transporter"/>
    <property type="match status" value="1"/>
</dbReference>
<evidence type="ECO:0000256" key="4">
    <source>
        <dbReference type="ARBA" id="ARBA00023136"/>
    </source>
</evidence>
<dbReference type="GO" id="GO:0022857">
    <property type="term" value="F:transmembrane transporter activity"/>
    <property type="evidence" value="ECO:0007669"/>
    <property type="project" value="InterPro"/>
</dbReference>
<dbReference type="GO" id="GO:0005886">
    <property type="term" value="C:plasma membrane"/>
    <property type="evidence" value="ECO:0007669"/>
    <property type="project" value="UniProtKB-SubCell"/>
</dbReference>
<dbReference type="InterPro" id="IPR020846">
    <property type="entry name" value="MFS_dom"/>
</dbReference>
<organism evidence="7 8">
    <name type="scientific">Pseudoclavibacter terrae</name>
    <dbReference type="NCBI Taxonomy" id="1530195"/>
    <lineage>
        <taxon>Bacteria</taxon>
        <taxon>Bacillati</taxon>
        <taxon>Actinomycetota</taxon>
        <taxon>Actinomycetes</taxon>
        <taxon>Micrococcales</taxon>
        <taxon>Microbacteriaceae</taxon>
        <taxon>Pseudoclavibacter</taxon>
    </lineage>
</organism>
<evidence type="ECO:0000313" key="7">
    <source>
        <dbReference type="EMBL" id="KAB1636376.1"/>
    </source>
</evidence>
<dbReference type="PROSITE" id="PS50850">
    <property type="entry name" value="MFS"/>
    <property type="match status" value="1"/>
</dbReference>
<feature type="transmembrane region" description="Helical" evidence="5">
    <location>
        <begin position="194"/>
        <end position="215"/>
    </location>
</feature>
<gene>
    <name evidence="7" type="ORF">F8O03_15570</name>
</gene>
<feature type="transmembrane region" description="Helical" evidence="5">
    <location>
        <begin position="162"/>
        <end position="182"/>
    </location>
</feature>
<feature type="transmembrane region" description="Helical" evidence="5">
    <location>
        <begin position="131"/>
        <end position="150"/>
    </location>
</feature>
<sequence>MPAVDAVALAKGEGWVRHPSTICMSANFHKCKNPGRCWVQLHLVSTLPSQTPAGAPRSPWFWTAIAVLALVLLALNLRTAVTNASSIFDLISVDLPLEGTTTGVLTMLPPVAFAIAGLITPWLLRRVRLELLIVVALAAIIAGHLLRGAAPNLPTLLGGSGIALLGMGIGNILLPPVVITYFRSRIPVMTSTYAIIVALGTMLPPLVAAPVALASGWRTSLSMWAIVAASAAVPWIVLLVRAQVRAARGHVPPTTGAVTLPDGTRAKPAKSIWRSKRAWALATTFAVSSMNAYCCFGWLPTILQERAGADTVAAAGYLSLFAAMGIPLSLATPLVIKHLGTTWPLITAAAGFALGYAGLIFAPTAAPVLWVVLIGFGQLIFPICLTLIGLRAAGQRGSAILSGFVQLVGYALAALAPLTVGVLATATGNWSISLGLLAVLTLGVIPLAPALAGTWKIEDEIQLAR</sequence>
<feature type="transmembrane region" description="Helical" evidence="5">
    <location>
        <begin position="101"/>
        <end position="124"/>
    </location>
</feature>
<reference evidence="7 8" key="1">
    <citation type="submission" date="2019-09" db="EMBL/GenBank/DDBJ databases">
        <title>Phylogeny of genus Pseudoclavibacter and closely related genus.</title>
        <authorList>
            <person name="Li Y."/>
        </authorList>
    </citation>
    <scope>NUCLEOTIDE SEQUENCE [LARGE SCALE GENOMIC DNA]</scope>
    <source>
        <strain evidence="7 8">THG-MD12</strain>
    </source>
</reference>
<name>A0A7J5AY33_9MICO</name>
<feature type="transmembrane region" description="Helical" evidence="5">
    <location>
        <begin position="343"/>
        <end position="362"/>
    </location>
</feature>
<dbReference type="Gene3D" id="1.20.1250.20">
    <property type="entry name" value="MFS general substrate transporter like domains"/>
    <property type="match status" value="1"/>
</dbReference>
<evidence type="ECO:0000256" key="2">
    <source>
        <dbReference type="ARBA" id="ARBA00022692"/>
    </source>
</evidence>
<dbReference type="InterPro" id="IPR036259">
    <property type="entry name" value="MFS_trans_sf"/>
</dbReference>
<evidence type="ECO:0000313" key="8">
    <source>
        <dbReference type="Proteomes" id="UP000490386"/>
    </source>
</evidence>
<accession>A0A7J5AY33</accession>
<dbReference type="InterPro" id="IPR052524">
    <property type="entry name" value="MFS_Cyanate_Porter"/>
</dbReference>
<dbReference type="Pfam" id="PF07690">
    <property type="entry name" value="MFS_1"/>
    <property type="match status" value="1"/>
</dbReference>